<organism evidence="1 2">
    <name type="scientific">Flavihumibacter solisilvae</name>
    <dbReference type="NCBI Taxonomy" id="1349421"/>
    <lineage>
        <taxon>Bacteria</taxon>
        <taxon>Pseudomonadati</taxon>
        <taxon>Bacteroidota</taxon>
        <taxon>Chitinophagia</taxon>
        <taxon>Chitinophagales</taxon>
        <taxon>Chitinophagaceae</taxon>
        <taxon>Flavihumibacter</taxon>
    </lineage>
</organism>
<proteinExistence type="predicted"/>
<name>A0A0C1KYK9_9BACT</name>
<dbReference type="RefSeq" id="WP_152616903.1">
    <property type="nucleotide sequence ID" value="NZ_JSVC01000027.1"/>
</dbReference>
<dbReference type="AlphaFoldDB" id="A0A0C1KYK9"/>
<sequence length="380" mass="44553">MKIYQYLLVLWVVLLTACGGGRSLSNRYTYEDKAVFDLIERLNKNPADREASRQLPEAYSAAVSKRKQVTSELESHGQPGLRFEDVAKEWAVVKQMYEQVKKSPAATRALSEPWDPSNEIDDARQKAVEEYYEQGMTFMSYNTRDYAQKAYDNFSRAAKISPGYRDINRLLNEAASRATLRVLVNPVNYYRYNWSYWGFQSDFLQQQMVRDLNSRAWANVRFYSDWEIKSQQLVPDRIVDLVFTDLFIDQLHSDSRSYQRTAQIETGKTKTNPPKPVYTTVTATVFVNRRYLTSYATLECRIFDRETNRDIVFDRFPDRFDWKQETARFTGDKRALSSSDWALINNRFDDYPPSRNQIADRLVRNCYQLMISRIQSASSF</sequence>
<evidence type="ECO:0008006" key="3">
    <source>
        <dbReference type="Google" id="ProtNLM"/>
    </source>
</evidence>
<accession>A0A0C1KYK9</accession>
<dbReference type="EMBL" id="JSVC01000027">
    <property type="protein sequence ID" value="KIC92812.1"/>
    <property type="molecule type" value="Genomic_DNA"/>
</dbReference>
<evidence type="ECO:0000313" key="2">
    <source>
        <dbReference type="Proteomes" id="UP000031408"/>
    </source>
</evidence>
<dbReference type="PROSITE" id="PS51257">
    <property type="entry name" value="PROKAR_LIPOPROTEIN"/>
    <property type="match status" value="1"/>
</dbReference>
<reference evidence="1 2" key="1">
    <citation type="submission" date="2014-11" db="EMBL/GenBank/DDBJ databases">
        <title>Genome sequence of Flavihumibacter solisilvae 3-3.</title>
        <authorList>
            <person name="Zhou G."/>
            <person name="Li M."/>
            <person name="Wang G."/>
        </authorList>
    </citation>
    <scope>NUCLEOTIDE SEQUENCE [LARGE SCALE GENOMIC DNA]</scope>
    <source>
        <strain evidence="1 2">3-3</strain>
    </source>
</reference>
<dbReference type="Proteomes" id="UP000031408">
    <property type="component" value="Unassembled WGS sequence"/>
</dbReference>
<dbReference type="OrthoDB" id="1489643at2"/>
<keyword evidence="2" id="KW-1185">Reference proteome</keyword>
<gene>
    <name evidence="1" type="ORF">OI18_20510</name>
</gene>
<protein>
    <recommendedName>
        <fullName evidence="3">Lipoprotein</fullName>
    </recommendedName>
</protein>
<evidence type="ECO:0000313" key="1">
    <source>
        <dbReference type="EMBL" id="KIC92812.1"/>
    </source>
</evidence>
<dbReference type="STRING" id="1349421.OI18_20510"/>
<comment type="caution">
    <text evidence="1">The sequence shown here is derived from an EMBL/GenBank/DDBJ whole genome shotgun (WGS) entry which is preliminary data.</text>
</comment>